<proteinExistence type="predicted"/>
<dbReference type="GO" id="GO:0006629">
    <property type="term" value="P:lipid metabolic process"/>
    <property type="evidence" value="ECO:0007669"/>
    <property type="project" value="InterPro"/>
</dbReference>
<evidence type="ECO:0000313" key="4">
    <source>
        <dbReference type="Proteomes" id="UP000315522"/>
    </source>
</evidence>
<name>A0A559ME27_9HELO</name>
<dbReference type="SUPFAM" id="SSF51695">
    <property type="entry name" value="PLC-like phosphodiesterases"/>
    <property type="match status" value="1"/>
</dbReference>
<dbReference type="InterPro" id="IPR000909">
    <property type="entry name" value="PLipase_C_PInositol-sp_X_dom"/>
</dbReference>
<dbReference type="InterPro" id="IPR017946">
    <property type="entry name" value="PLC-like_Pdiesterase_TIM-brl"/>
</dbReference>
<comment type="caution">
    <text evidence="3">The sequence shown here is derived from an EMBL/GenBank/DDBJ whole genome shotgun (WGS) entry which is preliminary data.</text>
</comment>
<dbReference type="Gene3D" id="3.20.20.190">
    <property type="entry name" value="Phosphatidylinositol (PI) phosphodiesterase"/>
    <property type="match status" value="1"/>
</dbReference>
<organism evidence="3 4">
    <name type="scientific">Lachnellula willkommii</name>
    <dbReference type="NCBI Taxonomy" id="215461"/>
    <lineage>
        <taxon>Eukaryota</taxon>
        <taxon>Fungi</taxon>
        <taxon>Dikarya</taxon>
        <taxon>Ascomycota</taxon>
        <taxon>Pezizomycotina</taxon>
        <taxon>Leotiomycetes</taxon>
        <taxon>Helotiales</taxon>
        <taxon>Lachnaceae</taxon>
        <taxon>Lachnellula</taxon>
    </lineage>
</organism>
<accession>A0A559ME27</accession>
<dbReference type="PROSITE" id="PS50007">
    <property type="entry name" value="PIPLC_X_DOMAIN"/>
    <property type="match status" value="1"/>
</dbReference>
<reference evidence="3 4" key="1">
    <citation type="submission" date="2018-05" db="EMBL/GenBank/DDBJ databases">
        <title>Genome sequencing and assembly of the regulated plant pathogen Lachnellula willkommii and related sister species for the development of diagnostic species identification markers.</title>
        <authorList>
            <person name="Giroux E."/>
            <person name="Bilodeau G."/>
        </authorList>
    </citation>
    <scope>NUCLEOTIDE SEQUENCE [LARGE SCALE GENOMIC DNA]</scope>
    <source>
        <strain evidence="3 4">CBS 172.35</strain>
    </source>
</reference>
<dbReference type="PANTHER" id="PTHR13593">
    <property type="match status" value="1"/>
</dbReference>
<dbReference type="SMART" id="SM00148">
    <property type="entry name" value="PLCXc"/>
    <property type="match status" value="1"/>
</dbReference>
<dbReference type="Pfam" id="PF00388">
    <property type="entry name" value="PI-PLC-X"/>
    <property type="match status" value="1"/>
</dbReference>
<dbReference type="Proteomes" id="UP000315522">
    <property type="component" value="Unassembled WGS sequence"/>
</dbReference>
<dbReference type="InterPro" id="IPR051057">
    <property type="entry name" value="PI-PLC_domain"/>
</dbReference>
<feature type="region of interest" description="Disordered" evidence="1">
    <location>
        <begin position="525"/>
        <end position="545"/>
    </location>
</feature>
<gene>
    <name evidence="3" type="primary">PLC_0</name>
    <name evidence="3" type="ORF">LAWI1_G002860</name>
</gene>
<protein>
    <submittedName>
        <fullName evidence="3">1-phosphatidylinositol phosphodiesterase</fullName>
    </submittedName>
</protein>
<dbReference type="CDD" id="cd08586">
    <property type="entry name" value="PI-PLCc_BcPLC_like"/>
    <property type="match status" value="1"/>
</dbReference>
<dbReference type="AlphaFoldDB" id="A0A559ME27"/>
<keyword evidence="4" id="KW-1185">Reference proteome</keyword>
<feature type="domain" description="Phosphatidylinositol-specific phospholipase C X" evidence="2">
    <location>
        <begin position="153"/>
        <end position="304"/>
    </location>
</feature>
<evidence type="ECO:0000313" key="3">
    <source>
        <dbReference type="EMBL" id="TVY91224.1"/>
    </source>
</evidence>
<evidence type="ECO:0000256" key="1">
    <source>
        <dbReference type="SAM" id="MobiDB-lite"/>
    </source>
</evidence>
<dbReference type="PANTHER" id="PTHR13593:SF113">
    <property type="entry name" value="SI:DKEY-266F7.9"/>
    <property type="match status" value="1"/>
</dbReference>
<evidence type="ECO:0000259" key="2">
    <source>
        <dbReference type="SMART" id="SM00148"/>
    </source>
</evidence>
<sequence>MAAPPLVIRNITFNSLELKLVERFEAAQSSRNKGGGLVTRTLGGLMSNITSPSSPQLAAKSESFSKNDVSVPIGPFESKPTDIQPNAKEVLRLTFEVEGQRYRIDTPTPSQRSTVLTPLSPNPLFEFTGVYLPQSSHLALYSSANLESWMSRHRNETPLSALSIPGTHNSPTHHKALPSVRCQAVSVKDQLNNGVRFLDIRVQPESPDDPSKDGLILVHSAFPVSLTGTKYFRDLINTVFAFLNDNPTETIIISLKREGVGRSTDQQLSKILKDHYANDPNRWFTENRIPILGETRSKIVLLRRFSLDDSLKGENGGAGWAIDGESWPDNCADGTCSSGEIRVQDFYEVAESENIEKKITFSTDHLQKAAQGVCSLPGDANAAAAEAAKQPFFINFLSASNFWRANCWPDRIAAKVNPSITDFLCRRHNEPTEIGGPDGGEGRKVGDGSTGIVVCDWVGHNGDWDLIRPQRLLYDFSSEGPFSSSSNIIRRPSTVKYKLFPALSSVFVTPAPTLCNMATSCPRKPSNPPSIPPTHFVPSASNTLPSTRAPSSNSFCIPLCTGGSCHPGFALLVGAGNCGGLGESIDRAAFRCSGETVGKVKTANGPDSNGARAWDFFAVASWAALDNVCVKCDPSGLKTGIVAEEGVDGSVGSSVEGKVSGL</sequence>
<dbReference type="GO" id="GO:0008081">
    <property type="term" value="F:phosphoric diester hydrolase activity"/>
    <property type="evidence" value="ECO:0007669"/>
    <property type="project" value="InterPro"/>
</dbReference>
<dbReference type="EMBL" id="QGML01000612">
    <property type="protein sequence ID" value="TVY91224.1"/>
    <property type="molecule type" value="Genomic_DNA"/>
</dbReference>